<evidence type="ECO:0000313" key="1">
    <source>
        <dbReference type="EMBL" id="KAF4507995.1"/>
    </source>
</evidence>
<gene>
    <name evidence="1" type="ORF">G6O67_004433</name>
</gene>
<sequence>MVVRSLPGHTALSSQFSLNQLLESKARASGRIRRLRRTRRLRFRMAFNFKGGRYPTRGCRETARQVG</sequence>
<dbReference type="AlphaFoldDB" id="A0A8H4M071"/>
<dbReference type="EMBL" id="JAAVMX010000005">
    <property type="protein sequence ID" value="KAF4507995.1"/>
    <property type="molecule type" value="Genomic_DNA"/>
</dbReference>
<reference evidence="1 2" key="1">
    <citation type="journal article" date="2020" name="Genome Biol. Evol.">
        <title>A new high-quality draft genome assembly of the Chinese cordyceps Ophiocordyceps sinensis.</title>
        <authorList>
            <person name="Shu R."/>
            <person name="Zhang J."/>
            <person name="Meng Q."/>
            <person name="Zhang H."/>
            <person name="Zhou G."/>
            <person name="Li M."/>
            <person name="Wu P."/>
            <person name="Zhao Y."/>
            <person name="Chen C."/>
            <person name="Qin Q."/>
        </authorList>
    </citation>
    <scope>NUCLEOTIDE SEQUENCE [LARGE SCALE GENOMIC DNA]</scope>
    <source>
        <strain evidence="1 2">IOZ07</strain>
    </source>
</reference>
<proteinExistence type="predicted"/>
<accession>A0A8H4M071</accession>
<comment type="caution">
    <text evidence="1">The sequence shown here is derived from an EMBL/GenBank/DDBJ whole genome shotgun (WGS) entry which is preliminary data.</text>
</comment>
<name>A0A8H4M071_9HYPO</name>
<evidence type="ECO:0000313" key="2">
    <source>
        <dbReference type="Proteomes" id="UP000557566"/>
    </source>
</evidence>
<keyword evidence="2" id="KW-1185">Reference proteome</keyword>
<organism evidence="1 2">
    <name type="scientific">Ophiocordyceps sinensis</name>
    <dbReference type="NCBI Taxonomy" id="72228"/>
    <lineage>
        <taxon>Eukaryota</taxon>
        <taxon>Fungi</taxon>
        <taxon>Dikarya</taxon>
        <taxon>Ascomycota</taxon>
        <taxon>Pezizomycotina</taxon>
        <taxon>Sordariomycetes</taxon>
        <taxon>Hypocreomycetidae</taxon>
        <taxon>Hypocreales</taxon>
        <taxon>Ophiocordycipitaceae</taxon>
        <taxon>Ophiocordyceps</taxon>
    </lineage>
</organism>
<dbReference type="Proteomes" id="UP000557566">
    <property type="component" value="Unassembled WGS sequence"/>
</dbReference>
<protein>
    <submittedName>
        <fullName evidence="1">Uncharacterized protein</fullName>
    </submittedName>
</protein>